<keyword evidence="2 4" id="KW-0863">Zinc-finger</keyword>
<name>A0A8H3BKY8_9AGAM</name>
<dbReference type="Pfam" id="PF18044">
    <property type="entry name" value="zf-CCCH_4"/>
    <property type="match status" value="1"/>
</dbReference>
<feature type="zinc finger region" description="C3H1-type" evidence="4">
    <location>
        <begin position="77"/>
        <end position="104"/>
    </location>
</feature>
<accession>A0A8H3BKY8</accession>
<proteinExistence type="predicted"/>
<dbReference type="SMART" id="SM00356">
    <property type="entry name" value="ZnF_C3H1"/>
    <property type="match status" value="1"/>
</dbReference>
<dbReference type="InterPro" id="IPR036855">
    <property type="entry name" value="Znf_CCCH_sf"/>
</dbReference>
<evidence type="ECO:0000313" key="8">
    <source>
        <dbReference type="Proteomes" id="UP000663853"/>
    </source>
</evidence>
<feature type="region of interest" description="Disordered" evidence="5">
    <location>
        <begin position="43"/>
        <end position="78"/>
    </location>
</feature>
<dbReference type="EMBL" id="CAJMXA010001369">
    <property type="protein sequence ID" value="CAE6459337.1"/>
    <property type="molecule type" value="Genomic_DNA"/>
</dbReference>
<gene>
    <name evidence="7" type="ORF">RDB_LOCUS60083</name>
</gene>
<evidence type="ECO:0000256" key="4">
    <source>
        <dbReference type="PROSITE-ProRule" id="PRU00723"/>
    </source>
</evidence>
<feature type="domain" description="C3H1-type" evidence="6">
    <location>
        <begin position="77"/>
        <end position="104"/>
    </location>
</feature>
<feature type="non-terminal residue" evidence="7">
    <location>
        <position position="1"/>
    </location>
</feature>
<keyword evidence="1 4" id="KW-0479">Metal-binding</keyword>
<evidence type="ECO:0000256" key="1">
    <source>
        <dbReference type="ARBA" id="ARBA00022723"/>
    </source>
</evidence>
<dbReference type="AlphaFoldDB" id="A0A8H3BKY8"/>
<dbReference type="GO" id="GO:0008270">
    <property type="term" value="F:zinc ion binding"/>
    <property type="evidence" value="ECO:0007669"/>
    <property type="project" value="UniProtKB-KW"/>
</dbReference>
<protein>
    <recommendedName>
        <fullName evidence="6">C3H1-type domain-containing protein</fullName>
    </recommendedName>
</protein>
<evidence type="ECO:0000259" key="6">
    <source>
        <dbReference type="PROSITE" id="PS50103"/>
    </source>
</evidence>
<dbReference type="InterPro" id="IPR041367">
    <property type="entry name" value="Znf-CCCH_4"/>
</dbReference>
<dbReference type="Gene3D" id="4.10.1000.10">
    <property type="entry name" value="Zinc finger, CCCH-type"/>
    <property type="match status" value="1"/>
</dbReference>
<comment type="caution">
    <text evidence="7">The sequence shown here is derived from an EMBL/GenBank/DDBJ whole genome shotgun (WGS) entry which is preliminary data.</text>
</comment>
<keyword evidence="3 4" id="KW-0862">Zinc</keyword>
<evidence type="ECO:0000256" key="3">
    <source>
        <dbReference type="ARBA" id="ARBA00022833"/>
    </source>
</evidence>
<organism evidence="7 8">
    <name type="scientific">Rhizoctonia solani</name>
    <dbReference type="NCBI Taxonomy" id="456999"/>
    <lineage>
        <taxon>Eukaryota</taxon>
        <taxon>Fungi</taxon>
        <taxon>Dikarya</taxon>
        <taxon>Basidiomycota</taxon>
        <taxon>Agaricomycotina</taxon>
        <taxon>Agaricomycetes</taxon>
        <taxon>Cantharellales</taxon>
        <taxon>Ceratobasidiaceae</taxon>
        <taxon>Rhizoctonia</taxon>
    </lineage>
</organism>
<evidence type="ECO:0000256" key="5">
    <source>
        <dbReference type="SAM" id="MobiDB-lite"/>
    </source>
</evidence>
<evidence type="ECO:0000256" key="2">
    <source>
        <dbReference type="ARBA" id="ARBA00022771"/>
    </source>
</evidence>
<dbReference type="Proteomes" id="UP000663853">
    <property type="component" value="Unassembled WGS sequence"/>
</dbReference>
<dbReference type="PROSITE" id="PS50103">
    <property type="entry name" value="ZF_C3H1"/>
    <property type="match status" value="1"/>
</dbReference>
<reference evidence="7" key="1">
    <citation type="submission" date="2021-01" db="EMBL/GenBank/DDBJ databases">
        <authorList>
            <person name="Kaushik A."/>
        </authorList>
    </citation>
    <scope>NUCLEOTIDE SEQUENCE</scope>
    <source>
        <strain evidence="7">AG6-10EEA</strain>
    </source>
</reference>
<dbReference type="InterPro" id="IPR000571">
    <property type="entry name" value="Znf_CCCH"/>
</dbReference>
<dbReference type="SUPFAM" id="SSF90229">
    <property type="entry name" value="CCCH zinc finger"/>
    <property type="match status" value="1"/>
</dbReference>
<evidence type="ECO:0000313" key="7">
    <source>
        <dbReference type="EMBL" id="CAE6459337.1"/>
    </source>
</evidence>
<sequence length="721" mass="81812">MTKRPWMGDYWWLQANSNSATFPPNISIVHRLTAMSSDRPGINPGTSWHSPAQRVNPANPPWMSNHVPTGQRGGGPSQRNQTCRYFMQGNCRYGTRCHYSHTMTEADGDTNTGPSTDNQVPTATQFTISNFPGLSNDQFSKVETNLTPGRAFHSLRSYVEDSFRFGTPDQVYRFLDILCSASSQNPSWTARDGQLHLHQLVQGNGIERLADAMRFPKETTRPWSFQRGYIPIFTYLASDWVVKSTLNGDVNALYGLVHNNFQIIRDITESSMRKLMAAGSFKDRFKSFSGKHIFKVIFVTLFEYLTRFKEAPVMNPGVRDFTAQIVEWFDVWLVGLGSRPPFQDECADYDEAQLEFTVENLRRDKDRVLRVIRRGQTVVVNNDTKVSYQRLSGVNPGLVAALDRNFDVDGPGELCEAGPRHDNDHAEIELIRVAPTRDELLCEDDPYLPPNFFEAPHFHDPRSIERLLDIQFRLLREELTSPIRLAVQLILEDLKKSKSNETNLSKILNARGGRYAAPATARESIIFSIFTDVMFQSLELRNNGISAGIEFDAPPGRARNEKSEVRADYWEQVSKKRLMQDGLVALIWRDHIGNVDVYVGTVSSSARDLVECAKKDGGQGRVAIRVSFFDAKANIRIVQALQNQHNSNDTRMLIEAPVFYEGIRPFLEALKREPELLPFAQYLRLQSEDELKQTVISPPLYSRTPGFSFELKDLFPPEAAV</sequence>